<dbReference type="RefSeq" id="XP_073902520.1">
    <property type="nucleotide sequence ID" value="XM_074046419.1"/>
</dbReference>
<evidence type="ECO:0000313" key="2">
    <source>
        <dbReference type="RefSeq" id="XP_073902520.1"/>
    </source>
</evidence>
<gene>
    <name evidence="2" type="primary">LOC109693259</name>
</gene>
<dbReference type="Proteomes" id="UP001732720">
    <property type="component" value="Chromosome 11"/>
</dbReference>
<evidence type="ECO:0000313" key="1">
    <source>
        <dbReference type="Proteomes" id="UP001732720"/>
    </source>
</evidence>
<name>A0AC58KC40_CASCN</name>
<reference evidence="2" key="1">
    <citation type="submission" date="2025-08" db="UniProtKB">
        <authorList>
            <consortium name="RefSeq"/>
        </authorList>
    </citation>
    <scope>IDENTIFICATION</scope>
</reference>
<keyword evidence="2" id="KW-0648">Protein biosynthesis</keyword>
<proteinExistence type="predicted"/>
<accession>A0AC58KC40</accession>
<sequence length="392" mass="44672">MAVVPESRALGPLGLLPERAAGGGFGSQHQLAYLRPPPCPRRFALRWWRCFSVPLESSLTQAFRNFCCGKKFSASEKILTNVAIGDENAKESGKALDKLFSSEQQASILHVLNTASKKELEAFKLLRGRKSINIVEHREKFGPFQNLESLVNVPLLQYKTAVQVCNSILFPETGKKKRKSWENQLGKLIKPDIERERLKAVKSIVSIVFGTRRIAWAHLDRKLTVLDWQQSDCRKLMNRPHSSSVYLEEISSVISKMPKADFYVLEKTGLSIQNSSLFPILLHFHITEAMLYALLNRAFAQDGQHRVLSMNRNAVGKHFELMIGDTRTSGKELVKQLLSESVLKAEPRVFFPPEKMVHYRQMFLPTDPYRIEEFYDSLLQAVAFYELAVFDT</sequence>
<protein>
    <submittedName>
        <fullName evidence="2">Transcription elongation factor, mitochondrial isoform X1</fullName>
    </submittedName>
</protein>
<keyword evidence="2" id="KW-0251">Elongation factor</keyword>
<organism evidence="1 2">
    <name type="scientific">Castor canadensis</name>
    <name type="common">American beaver</name>
    <dbReference type="NCBI Taxonomy" id="51338"/>
    <lineage>
        <taxon>Eukaryota</taxon>
        <taxon>Metazoa</taxon>
        <taxon>Chordata</taxon>
        <taxon>Craniata</taxon>
        <taxon>Vertebrata</taxon>
        <taxon>Euteleostomi</taxon>
        <taxon>Mammalia</taxon>
        <taxon>Eutheria</taxon>
        <taxon>Euarchontoglires</taxon>
        <taxon>Glires</taxon>
        <taxon>Rodentia</taxon>
        <taxon>Castorimorpha</taxon>
        <taxon>Castoridae</taxon>
        <taxon>Castor</taxon>
    </lineage>
</organism>
<keyword evidence="1" id="KW-1185">Reference proteome</keyword>